<evidence type="ECO:0000313" key="2">
    <source>
        <dbReference type="Proteomes" id="UP000659654"/>
    </source>
</evidence>
<name>A0A811KWC6_BURXY</name>
<dbReference type="AlphaFoldDB" id="A0A811KWC6"/>
<comment type="caution">
    <text evidence="1">The sequence shown here is derived from an EMBL/GenBank/DDBJ whole genome shotgun (WGS) entry which is preliminary data.</text>
</comment>
<accession>A0A811KWC6</accession>
<dbReference type="EMBL" id="CAJFDI010000003">
    <property type="protein sequence ID" value="CAD5219315.1"/>
    <property type="molecule type" value="Genomic_DNA"/>
</dbReference>
<dbReference type="EMBL" id="CAJFCV020000003">
    <property type="protein sequence ID" value="CAG9104471.1"/>
    <property type="molecule type" value="Genomic_DNA"/>
</dbReference>
<sequence>MLDIVQSQCCFDLPTFSGADVASKRGTSSFSTMSAARSGGLSSPLLQIQQQPDQCVCPLRDLLYRPYNVPHVSHSPNFAVGGVIA</sequence>
<dbReference type="Proteomes" id="UP000659654">
    <property type="component" value="Unassembled WGS sequence"/>
</dbReference>
<proteinExistence type="predicted"/>
<protein>
    <submittedName>
        <fullName evidence="1">(pine wood nematode) hypothetical protein</fullName>
    </submittedName>
</protein>
<gene>
    <name evidence="1" type="ORF">BXYJ_LOCUS5617</name>
</gene>
<organism evidence="1 2">
    <name type="scientific">Bursaphelenchus xylophilus</name>
    <name type="common">Pinewood nematode worm</name>
    <name type="synonym">Aphelenchoides xylophilus</name>
    <dbReference type="NCBI Taxonomy" id="6326"/>
    <lineage>
        <taxon>Eukaryota</taxon>
        <taxon>Metazoa</taxon>
        <taxon>Ecdysozoa</taxon>
        <taxon>Nematoda</taxon>
        <taxon>Chromadorea</taxon>
        <taxon>Rhabditida</taxon>
        <taxon>Tylenchina</taxon>
        <taxon>Tylenchomorpha</taxon>
        <taxon>Aphelenchoidea</taxon>
        <taxon>Aphelenchoididae</taxon>
        <taxon>Bursaphelenchus</taxon>
    </lineage>
</organism>
<reference evidence="1" key="1">
    <citation type="submission" date="2020-09" db="EMBL/GenBank/DDBJ databases">
        <authorList>
            <person name="Kikuchi T."/>
        </authorList>
    </citation>
    <scope>NUCLEOTIDE SEQUENCE</scope>
    <source>
        <strain evidence="1">Ka4C1</strain>
    </source>
</reference>
<dbReference type="Proteomes" id="UP000582659">
    <property type="component" value="Unassembled WGS sequence"/>
</dbReference>
<evidence type="ECO:0000313" key="1">
    <source>
        <dbReference type="EMBL" id="CAD5219315.1"/>
    </source>
</evidence>
<keyword evidence="2" id="KW-1185">Reference proteome</keyword>